<dbReference type="SUPFAM" id="SSF111126">
    <property type="entry name" value="Ligand-binding domain in the NO signalling and Golgi transport"/>
    <property type="match status" value="1"/>
</dbReference>
<dbReference type="Pfam" id="PF02830">
    <property type="entry name" value="V4R"/>
    <property type="match status" value="1"/>
</dbReference>
<dbReference type="SMART" id="SM00989">
    <property type="entry name" value="V4R"/>
    <property type="match status" value="1"/>
</dbReference>
<gene>
    <name evidence="2" type="ORF">TPSD3_07505</name>
</gene>
<keyword evidence="3" id="KW-1185">Reference proteome</keyword>
<dbReference type="AlphaFoldDB" id="A0A251X7Z1"/>
<evidence type="ECO:0000259" key="1">
    <source>
        <dbReference type="SMART" id="SM00989"/>
    </source>
</evidence>
<dbReference type="InterPro" id="IPR004096">
    <property type="entry name" value="V4R"/>
</dbReference>
<organism evidence="2 3">
    <name type="scientific">Thioflexithrix psekupsensis</name>
    <dbReference type="NCBI Taxonomy" id="1570016"/>
    <lineage>
        <taxon>Bacteria</taxon>
        <taxon>Pseudomonadati</taxon>
        <taxon>Pseudomonadota</taxon>
        <taxon>Gammaproteobacteria</taxon>
        <taxon>Thiotrichales</taxon>
        <taxon>Thioflexithrix</taxon>
    </lineage>
</organism>
<dbReference type="InterPro" id="IPR024096">
    <property type="entry name" value="NO_sig/Golgi_transp_ligand-bd"/>
</dbReference>
<dbReference type="PANTHER" id="PTHR35090:SF1">
    <property type="entry name" value="SLR0144 PROTEIN"/>
    <property type="match status" value="1"/>
</dbReference>
<dbReference type="RefSeq" id="WP_086487957.1">
    <property type="nucleotide sequence ID" value="NZ_MSLT01000012.1"/>
</dbReference>
<dbReference type="PANTHER" id="PTHR35090">
    <property type="entry name" value="DNA-DIRECTED RNA POLYMERASE SUBUNIT I"/>
    <property type="match status" value="1"/>
</dbReference>
<dbReference type="EMBL" id="MSLT01000012">
    <property type="protein sequence ID" value="OUD14169.1"/>
    <property type="molecule type" value="Genomic_DNA"/>
</dbReference>
<name>A0A251X7Z1_9GAMM</name>
<sequence>MPISPVDGGYKGYHNYYHPDEFFRYEPDQGAIYLRDGQRAAQVTEAFINGLHLGIEEEVGNASSLLMYQCGREWGLQDMKRFNQRMRQEFGGGKLDIWQMNMRFVFECWWWPLTIEGFGAWKLDLSFKNKGLTVVEIRNSAVAQSMKLVGKPVCHLYAGLFAGVFSFYEKEDRECIEVQCYSMGNDVCKFLIGDNKQINAAEFWRQEGASALEILGRMD</sequence>
<proteinExistence type="predicted"/>
<dbReference type="Proteomes" id="UP000194798">
    <property type="component" value="Unassembled WGS sequence"/>
</dbReference>
<comment type="caution">
    <text evidence="2">The sequence shown here is derived from an EMBL/GenBank/DDBJ whole genome shotgun (WGS) entry which is preliminary data.</text>
</comment>
<accession>A0A251X7Z1</accession>
<feature type="domain" description="4-vinyl reductase 4VR" evidence="1">
    <location>
        <begin position="132"/>
        <end position="194"/>
    </location>
</feature>
<evidence type="ECO:0000313" key="2">
    <source>
        <dbReference type="EMBL" id="OUD14169.1"/>
    </source>
</evidence>
<dbReference type="OrthoDB" id="8264576at2"/>
<evidence type="ECO:0000313" key="3">
    <source>
        <dbReference type="Proteomes" id="UP000194798"/>
    </source>
</evidence>
<reference evidence="2 3" key="1">
    <citation type="submission" date="2016-12" db="EMBL/GenBank/DDBJ databases">
        <title>Thioflexothrix psekupsii D3 genome sequencing and assembly.</title>
        <authorList>
            <person name="Fomenkov A."/>
            <person name="Vincze T."/>
            <person name="Grabovich M."/>
            <person name="Anton B.P."/>
            <person name="Dubinina G."/>
            <person name="Orlova M."/>
            <person name="Belousova E."/>
            <person name="Roberts R.J."/>
        </authorList>
    </citation>
    <scope>NUCLEOTIDE SEQUENCE [LARGE SCALE GENOMIC DNA]</scope>
    <source>
        <strain evidence="2">D3</strain>
    </source>
</reference>
<protein>
    <submittedName>
        <fullName evidence="2">4-vinyl reductase</fullName>
    </submittedName>
</protein>
<dbReference type="Gene3D" id="3.30.1380.20">
    <property type="entry name" value="Trafficking protein particle complex subunit 3"/>
    <property type="match status" value="1"/>
</dbReference>